<dbReference type="Pfam" id="PF07722">
    <property type="entry name" value="Peptidase_C26"/>
    <property type="match status" value="1"/>
</dbReference>
<dbReference type="AlphaFoldDB" id="A0A7R9Q1J0"/>
<evidence type="ECO:0000256" key="6">
    <source>
        <dbReference type="ARBA" id="ARBA00022801"/>
    </source>
</evidence>
<dbReference type="SUPFAM" id="SSF52317">
    <property type="entry name" value="Class I glutamine amidotransferase-like"/>
    <property type="match status" value="1"/>
</dbReference>
<sequence>MYLLINLIALSVIVQYNGVSHGLQDRPLVGLLAQEYWAPGAVNQSHIAASYVKYLESAGARVVPVMINETEQYYKQIIAETNGLLIPGGDQNLRTSGYAIAGAHLVKYAHANASRPYPIWTTCLGFELVALLMSKLPALGSCDTNDVALPLNMTMGFKESRMFSGVNPSIVK</sequence>
<dbReference type="Gene3D" id="3.40.50.880">
    <property type="match status" value="1"/>
</dbReference>
<dbReference type="GO" id="GO:0034722">
    <property type="term" value="F:gamma-glutamyl-peptidase activity"/>
    <property type="evidence" value="ECO:0007669"/>
    <property type="project" value="UniProtKB-EC"/>
</dbReference>
<keyword evidence="6" id="KW-0378">Hydrolase</keyword>
<dbReference type="OrthoDB" id="64220at2759"/>
<evidence type="ECO:0000256" key="3">
    <source>
        <dbReference type="ARBA" id="ARBA00012886"/>
    </source>
</evidence>
<feature type="active site" description="Nucleophile" evidence="7">
    <location>
        <position position="123"/>
    </location>
</feature>
<name>A0A7R9Q1J0_9ACAR</name>
<keyword evidence="5 9" id="KW-0732">Signal</keyword>
<dbReference type="EMBL" id="CAJPIZ010005403">
    <property type="protein sequence ID" value="CAG2108580.1"/>
    <property type="molecule type" value="Genomic_DNA"/>
</dbReference>
<comment type="caution">
    <text evidence="8">Lacks conserved residue(s) required for the propagation of feature annotation.</text>
</comment>
<dbReference type="InterPro" id="IPR029062">
    <property type="entry name" value="Class_I_gatase-like"/>
</dbReference>
<evidence type="ECO:0000313" key="10">
    <source>
        <dbReference type="EMBL" id="CAD7628150.1"/>
    </source>
</evidence>
<evidence type="ECO:0000256" key="4">
    <source>
        <dbReference type="ARBA" id="ARBA00022525"/>
    </source>
</evidence>
<gene>
    <name evidence="10" type="ORF">OSB1V03_LOCUS8572</name>
</gene>
<feature type="chain" id="PRO_5035680614" description="folate gamma-glutamyl hydrolase" evidence="9">
    <location>
        <begin position="23"/>
        <end position="172"/>
    </location>
</feature>
<evidence type="ECO:0000256" key="5">
    <source>
        <dbReference type="ARBA" id="ARBA00022729"/>
    </source>
</evidence>
<dbReference type="GO" id="GO:0046900">
    <property type="term" value="P:tetrahydrofolylpolyglutamate metabolic process"/>
    <property type="evidence" value="ECO:0007669"/>
    <property type="project" value="TreeGrafter"/>
</dbReference>
<evidence type="ECO:0000313" key="11">
    <source>
        <dbReference type="Proteomes" id="UP000759131"/>
    </source>
</evidence>
<dbReference type="GO" id="GO:0005576">
    <property type="term" value="C:extracellular region"/>
    <property type="evidence" value="ECO:0007669"/>
    <property type="project" value="UniProtKB-SubCell"/>
</dbReference>
<dbReference type="PANTHER" id="PTHR11315">
    <property type="entry name" value="PROTEASE FAMILY C26 GAMMA-GLUTAMYL HYDROLASE"/>
    <property type="match status" value="1"/>
</dbReference>
<comment type="similarity">
    <text evidence="2">Belongs to the peptidase C26 family.</text>
</comment>
<evidence type="ECO:0000256" key="9">
    <source>
        <dbReference type="SAM" id="SignalP"/>
    </source>
</evidence>
<keyword evidence="4" id="KW-0964">Secreted</keyword>
<dbReference type="InterPro" id="IPR011697">
    <property type="entry name" value="Peptidase_C26"/>
</dbReference>
<dbReference type="PROSITE" id="PS51275">
    <property type="entry name" value="PEPTIDASE_C26_GGH"/>
    <property type="match status" value="1"/>
</dbReference>
<evidence type="ECO:0000256" key="8">
    <source>
        <dbReference type="PROSITE-ProRule" id="PRU00607"/>
    </source>
</evidence>
<dbReference type="InterPro" id="IPR015527">
    <property type="entry name" value="Pept_C26_g-glut_hydrolase"/>
</dbReference>
<reference evidence="10" key="1">
    <citation type="submission" date="2020-11" db="EMBL/GenBank/DDBJ databases">
        <authorList>
            <person name="Tran Van P."/>
        </authorList>
    </citation>
    <scope>NUCLEOTIDE SEQUENCE</scope>
</reference>
<evidence type="ECO:0000256" key="2">
    <source>
        <dbReference type="ARBA" id="ARBA00011083"/>
    </source>
</evidence>
<evidence type="ECO:0000256" key="1">
    <source>
        <dbReference type="ARBA" id="ARBA00004239"/>
    </source>
</evidence>
<evidence type="ECO:0000256" key="7">
    <source>
        <dbReference type="PIRSR" id="PIRSR615527-1"/>
    </source>
</evidence>
<dbReference type="EMBL" id="OC859978">
    <property type="protein sequence ID" value="CAD7628150.1"/>
    <property type="molecule type" value="Genomic_DNA"/>
</dbReference>
<proteinExistence type="inferred from homology"/>
<dbReference type="Proteomes" id="UP000759131">
    <property type="component" value="Unassembled WGS sequence"/>
</dbReference>
<feature type="signal peptide" evidence="9">
    <location>
        <begin position="1"/>
        <end position="22"/>
    </location>
</feature>
<accession>A0A7R9Q1J0</accession>
<comment type="subcellular location">
    <subcellularLocation>
        <location evidence="1">Secreted</location>
        <location evidence="1">Extracellular space</location>
    </subcellularLocation>
</comment>
<keyword evidence="11" id="KW-1185">Reference proteome</keyword>
<dbReference type="GO" id="GO:0005773">
    <property type="term" value="C:vacuole"/>
    <property type="evidence" value="ECO:0007669"/>
    <property type="project" value="TreeGrafter"/>
</dbReference>
<organism evidence="10">
    <name type="scientific">Medioppia subpectinata</name>
    <dbReference type="NCBI Taxonomy" id="1979941"/>
    <lineage>
        <taxon>Eukaryota</taxon>
        <taxon>Metazoa</taxon>
        <taxon>Ecdysozoa</taxon>
        <taxon>Arthropoda</taxon>
        <taxon>Chelicerata</taxon>
        <taxon>Arachnida</taxon>
        <taxon>Acari</taxon>
        <taxon>Acariformes</taxon>
        <taxon>Sarcoptiformes</taxon>
        <taxon>Oribatida</taxon>
        <taxon>Brachypylina</taxon>
        <taxon>Oppioidea</taxon>
        <taxon>Oppiidae</taxon>
        <taxon>Medioppia</taxon>
    </lineage>
</organism>
<dbReference type="EC" id="3.4.19.9" evidence="3"/>
<feature type="non-terminal residue" evidence="10">
    <location>
        <position position="172"/>
    </location>
</feature>
<protein>
    <recommendedName>
        <fullName evidence="3">folate gamma-glutamyl hydrolase</fullName>
        <ecNumber evidence="3">3.4.19.9</ecNumber>
    </recommendedName>
</protein>
<dbReference type="PANTHER" id="PTHR11315:SF0">
    <property type="entry name" value="FOLATE GAMMA-GLUTAMYL HYDROLASE"/>
    <property type="match status" value="1"/>
</dbReference>